<dbReference type="Proteomes" id="UP000811246">
    <property type="component" value="Chromosome 10"/>
</dbReference>
<organism evidence="1 2">
    <name type="scientific">Carya illinoinensis</name>
    <name type="common">Pecan</name>
    <dbReference type="NCBI Taxonomy" id="32201"/>
    <lineage>
        <taxon>Eukaryota</taxon>
        <taxon>Viridiplantae</taxon>
        <taxon>Streptophyta</taxon>
        <taxon>Embryophyta</taxon>
        <taxon>Tracheophyta</taxon>
        <taxon>Spermatophyta</taxon>
        <taxon>Magnoliopsida</taxon>
        <taxon>eudicotyledons</taxon>
        <taxon>Gunneridae</taxon>
        <taxon>Pentapetalae</taxon>
        <taxon>rosids</taxon>
        <taxon>fabids</taxon>
        <taxon>Fagales</taxon>
        <taxon>Juglandaceae</taxon>
        <taxon>Carya</taxon>
    </lineage>
</organism>
<sequence length="43" mass="4844">MDKKCSLRYFESPCFQKFVSILLFPSVVCFGPGGGDKFATHRV</sequence>
<dbReference type="EMBL" id="CM031834">
    <property type="protein sequence ID" value="KAG6693348.1"/>
    <property type="molecule type" value="Genomic_DNA"/>
</dbReference>
<name>A0A922E0Y7_CARIL</name>
<dbReference type="AlphaFoldDB" id="A0A922E0Y7"/>
<proteinExistence type="predicted"/>
<comment type="caution">
    <text evidence="1">The sequence shown here is derived from an EMBL/GenBank/DDBJ whole genome shotgun (WGS) entry which is preliminary data.</text>
</comment>
<evidence type="ECO:0000313" key="1">
    <source>
        <dbReference type="EMBL" id="KAG6693348.1"/>
    </source>
</evidence>
<protein>
    <submittedName>
        <fullName evidence="1">Uncharacterized protein</fullName>
    </submittedName>
</protein>
<accession>A0A922E0Y7</accession>
<gene>
    <name evidence="1" type="ORF">I3842_10G163900</name>
</gene>
<evidence type="ECO:0000313" key="2">
    <source>
        <dbReference type="Proteomes" id="UP000811246"/>
    </source>
</evidence>
<reference evidence="1" key="1">
    <citation type="submission" date="2021-01" db="EMBL/GenBank/DDBJ databases">
        <authorList>
            <person name="Lovell J.T."/>
            <person name="Bentley N."/>
            <person name="Bhattarai G."/>
            <person name="Jenkins J.W."/>
            <person name="Sreedasyam A."/>
            <person name="Alarcon Y."/>
            <person name="Bock C."/>
            <person name="Boston L."/>
            <person name="Carlson J."/>
            <person name="Cervantes K."/>
            <person name="Clermont K."/>
            <person name="Krom N."/>
            <person name="Kubenka K."/>
            <person name="Mamidi S."/>
            <person name="Mattison C."/>
            <person name="Monteros M."/>
            <person name="Pisani C."/>
            <person name="Plott C."/>
            <person name="Rajasekar S."/>
            <person name="Rhein H.S."/>
            <person name="Rohla C."/>
            <person name="Song M."/>
            <person name="Hilaire R.S."/>
            <person name="Shu S."/>
            <person name="Wells L."/>
            <person name="Wang X."/>
            <person name="Webber J."/>
            <person name="Heerema R.J."/>
            <person name="Klein P."/>
            <person name="Conner P."/>
            <person name="Grauke L."/>
            <person name="Grimwood J."/>
            <person name="Schmutz J."/>
            <person name="Randall J.J."/>
        </authorList>
    </citation>
    <scope>NUCLEOTIDE SEQUENCE</scope>
    <source>
        <tissue evidence="1">Leaf</tissue>
    </source>
</reference>